<dbReference type="InterPro" id="IPR006597">
    <property type="entry name" value="Sel1-like"/>
</dbReference>
<keyword evidence="4" id="KW-1185">Reference proteome</keyword>
<sequence length="1236" mass="145965">MNTEPNCQKIIINIDYINDKDIVNIYSQFKTKLFFPKFYNQNEKDLLFYLNNAKFITYNISKQLKRKDITLTNHEYNLQNSKSSDEIIVVIICTEESILIVEEKDDKRIPELLNKTISFVINDDDAIEEKTSNKKFSTEIKEFCSFFESKDDFKNNNFIKYSIHTIGLYIIGRFFYPTICFKDPTFFSYKSATLTSDQKFTIEFNNLLKPKNVEEMMEYNSDPLLANDYEEETSLIDFSKDEFIILKTLHISYDSIHYLVIHLESLHVFSLKKFKNSREIDMKYQNREIDFCKKHNNRFFVKCHGFLKEKGDIKGIVYEFMANGNLFDYINDKDNISEAFKLMTMNRIVQGLDFLHENKLIHRDLKPSNILLDHDMIPFISDYETIRIVEKYDNEKERTNDIGTELYISPEQNEGKQVSYPTDIYPFGKIIYFLYEQKELISNQNEMLDDKFDKCSEKEKLLVLLCIKSDPNERIAINSVKNYIFELNSTLNSEGCFFSNEKHNRDDICNSFEIKTTQISQYLFESINILKDKKDKLNYFFKKFVIILNQLIIIDPTNSDIINNLGNLYYVGLGVNKNYIKAHKYYNEAVNLNNTKAITNLGVQYKFGNGVKKNYEKAKELFELSAKSNDSYAFYSLGYLYFNGYGVKQDFDIAEEYLIKSANLDNIKGLNHLGFLYEAVRSKQNYAKAKECYEKSYSLNSINAIINLAFLYYEGHSVEKDYPRARQLFQLAIERGSANGYYNFGKMYKRGHGFNKDYLKAKEYFEKAGKLGQMDALHHLANLYLHGKGVEQDYYRARELYEISSKDLIPGSLYKLGCIYEYGYGVQIDYLKAKDYYELAGENGYYSAYLKLAHFFIDGIVFDADIPKAINYLLKCMKTGREEFFLENNGYYNIRYNKSYYIAANELGLIYLTRLNPPDIQKGEEYLKISAYTTYFYGRNNFGLFCELFIKCTNEISNYYPKYWYERASELKFSLAEYNLGHLLQDESEKIDHYKKASEYENNKFIFHGKERIDEQLQESISFVVLLVNCILAQYFILKSNFDKAKKYFVKMYIRIQNEKHCPFLQEFFEILPIKQYFIKLSNMNNQNKNQQIELIDDILMNKNDHSYAQQIKYFHSLSEQEKIMVLNHDSSDDFEEDNCEDPNDLFDIIKENESLITELLSCIHETIQKMENILYKPPYLILFGRIPIMSQRKQDKPSHDTSININHNFFEGLESNLEREEMNNRDYSLVIDGEE</sequence>
<dbReference type="InterPro" id="IPR050767">
    <property type="entry name" value="Sel1_AlgK"/>
</dbReference>
<organism evidence="3 4">
    <name type="scientific">Tritrichomonas musculus</name>
    <dbReference type="NCBI Taxonomy" id="1915356"/>
    <lineage>
        <taxon>Eukaryota</taxon>
        <taxon>Metamonada</taxon>
        <taxon>Parabasalia</taxon>
        <taxon>Tritrichomonadida</taxon>
        <taxon>Tritrichomonadidae</taxon>
        <taxon>Tritrichomonas</taxon>
    </lineage>
</organism>
<dbReference type="EMBL" id="JAPFFF010000027">
    <property type="protein sequence ID" value="KAK8847972.1"/>
    <property type="molecule type" value="Genomic_DNA"/>
</dbReference>
<protein>
    <recommendedName>
        <fullName evidence="2">Protein kinase domain-containing protein</fullName>
    </recommendedName>
</protein>
<evidence type="ECO:0000256" key="1">
    <source>
        <dbReference type="ARBA" id="ARBA00038101"/>
    </source>
</evidence>
<gene>
    <name evidence="3" type="ORF">M9Y10_019023</name>
</gene>
<dbReference type="Gene3D" id="1.25.40.10">
    <property type="entry name" value="Tetratricopeptide repeat domain"/>
    <property type="match status" value="3"/>
</dbReference>
<dbReference type="SMART" id="SM00671">
    <property type="entry name" value="SEL1"/>
    <property type="match status" value="10"/>
</dbReference>
<dbReference type="CDD" id="cd00180">
    <property type="entry name" value="PKc"/>
    <property type="match status" value="1"/>
</dbReference>
<dbReference type="Proteomes" id="UP001470230">
    <property type="component" value="Unassembled WGS sequence"/>
</dbReference>
<comment type="caution">
    <text evidence="3">The sequence shown here is derived from an EMBL/GenBank/DDBJ whole genome shotgun (WGS) entry which is preliminary data.</text>
</comment>
<evidence type="ECO:0000313" key="4">
    <source>
        <dbReference type="Proteomes" id="UP001470230"/>
    </source>
</evidence>
<evidence type="ECO:0000259" key="2">
    <source>
        <dbReference type="PROSITE" id="PS50011"/>
    </source>
</evidence>
<dbReference type="PROSITE" id="PS50011">
    <property type="entry name" value="PROTEIN_KINASE_DOM"/>
    <property type="match status" value="1"/>
</dbReference>
<dbReference type="SUPFAM" id="SSF81901">
    <property type="entry name" value="HCP-like"/>
    <property type="match status" value="2"/>
</dbReference>
<dbReference type="SUPFAM" id="SSF56112">
    <property type="entry name" value="Protein kinase-like (PK-like)"/>
    <property type="match status" value="1"/>
</dbReference>
<feature type="domain" description="Protein kinase" evidence="2">
    <location>
        <begin position="243"/>
        <end position="486"/>
    </location>
</feature>
<dbReference type="Gene3D" id="1.10.510.10">
    <property type="entry name" value="Transferase(Phosphotransferase) domain 1"/>
    <property type="match status" value="1"/>
</dbReference>
<dbReference type="SMART" id="SM00220">
    <property type="entry name" value="S_TKc"/>
    <property type="match status" value="1"/>
</dbReference>
<dbReference type="PROSITE" id="PS00108">
    <property type="entry name" value="PROTEIN_KINASE_ST"/>
    <property type="match status" value="1"/>
</dbReference>
<accession>A0ABR2HID1</accession>
<proteinExistence type="inferred from homology"/>
<dbReference type="InterPro" id="IPR011990">
    <property type="entry name" value="TPR-like_helical_dom_sf"/>
</dbReference>
<comment type="similarity">
    <text evidence="1">Belongs to the sel-1 family.</text>
</comment>
<dbReference type="InterPro" id="IPR008271">
    <property type="entry name" value="Ser/Thr_kinase_AS"/>
</dbReference>
<dbReference type="PANTHER" id="PTHR11102:SF147">
    <property type="entry name" value="SEL1L ADAPTOR SUBUNIT OF ERAD E3 UBIQUITIN LIGASE"/>
    <property type="match status" value="1"/>
</dbReference>
<dbReference type="Pfam" id="PF00069">
    <property type="entry name" value="Pkinase"/>
    <property type="match status" value="1"/>
</dbReference>
<name>A0ABR2HID1_9EUKA</name>
<dbReference type="PANTHER" id="PTHR11102">
    <property type="entry name" value="SEL-1-LIKE PROTEIN"/>
    <property type="match status" value="1"/>
</dbReference>
<evidence type="ECO:0000313" key="3">
    <source>
        <dbReference type="EMBL" id="KAK8847972.1"/>
    </source>
</evidence>
<dbReference type="InterPro" id="IPR000719">
    <property type="entry name" value="Prot_kinase_dom"/>
</dbReference>
<dbReference type="InterPro" id="IPR011009">
    <property type="entry name" value="Kinase-like_dom_sf"/>
</dbReference>
<reference evidence="3 4" key="1">
    <citation type="submission" date="2024-04" db="EMBL/GenBank/DDBJ databases">
        <title>Tritrichomonas musculus Genome.</title>
        <authorList>
            <person name="Alves-Ferreira E."/>
            <person name="Grigg M."/>
            <person name="Lorenzi H."/>
            <person name="Galac M."/>
        </authorList>
    </citation>
    <scope>NUCLEOTIDE SEQUENCE [LARGE SCALE GENOMIC DNA]</scope>
    <source>
        <strain evidence="3 4">EAF2021</strain>
    </source>
</reference>
<dbReference type="Pfam" id="PF08238">
    <property type="entry name" value="Sel1"/>
    <property type="match status" value="9"/>
</dbReference>